<dbReference type="NCBIfam" id="TIGR00247">
    <property type="entry name" value="endolytic transglycosylase MltG"/>
    <property type="match status" value="1"/>
</dbReference>
<keyword evidence="5" id="KW-0456">Lyase</keyword>
<evidence type="ECO:0000256" key="3">
    <source>
        <dbReference type="ARBA" id="ARBA00022989"/>
    </source>
</evidence>
<dbReference type="PANTHER" id="PTHR30518:SF2">
    <property type="entry name" value="ENDOLYTIC MUREIN TRANSGLYCOSYLASE"/>
    <property type="match status" value="1"/>
</dbReference>
<evidence type="ECO:0000256" key="1">
    <source>
        <dbReference type="ARBA" id="ARBA00022475"/>
    </source>
</evidence>
<reference evidence="7" key="1">
    <citation type="journal article" date="2014" name="Front. Microbiol.">
        <title>High frequency of phylogenetically diverse reductive dehalogenase-homologous genes in deep subseafloor sedimentary metagenomes.</title>
        <authorList>
            <person name="Kawai M."/>
            <person name="Futagami T."/>
            <person name="Toyoda A."/>
            <person name="Takaki Y."/>
            <person name="Nishi S."/>
            <person name="Hori S."/>
            <person name="Arai W."/>
            <person name="Tsubouchi T."/>
            <person name="Morono Y."/>
            <person name="Uchiyama I."/>
            <person name="Ito T."/>
            <person name="Fujiyama A."/>
            <person name="Inagaki F."/>
            <person name="Takami H."/>
        </authorList>
    </citation>
    <scope>NUCLEOTIDE SEQUENCE</scope>
    <source>
        <strain evidence="7">Expedition CK06-06</strain>
    </source>
</reference>
<dbReference type="Pfam" id="PF02618">
    <property type="entry name" value="YceG"/>
    <property type="match status" value="1"/>
</dbReference>
<protein>
    <recommendedName>
        <fullName evidence="8">Endolytic transglycosylase MltG</fullName>
    </recommendedName>
</protein>
<gene>
    <name evidence="7" type="ORF">S01H1_71235</name>
</gene>
<dbReference type="EMBL" id="BARS01047423">
    <property type="protein sequence ID" value="GAG39770.1"/>
    <property type="molecule type" value="Genomic_DNA"/>
</dbReference>
<evidence type="ECO:0000313" key="7">
    <source>
        <dbReference type="EMBL" id="GAG39770.1"/>
    </source>
</evidence>
<accession>X0X9M4</accession>
<keyword evidence="4" id="KW-0472">Membrane</keyword>
<evidence type="ECO:0008006" key="8">
    <source>
        <dbReference type="Google" id="ProtNLM"/>
    </source>
</evidence>
<organism evidence="7">
    <name type="scientific">marine sediment metagenome</name>
    <dbReference type="NCBI Taxonomy" id="412755"/>
    <lineage>
        <taxon>unclassified sequences</taxon>
        <taxon>metagenomes</taxon>
        <taxon>ecological metagenomes</taxon>
    </lineage>
</organism>
<feature type="non-terminal residue" evidence="7">
    <location>
        <position position="1"/>
    </location>
</feature>
<dbReference type="GO" id="GO:0071555">
    <property type="term" value="P:cell wall organization"/>
    <property type="evidence" value="ECO:0007669"/>
    <property type="project" value="UniProtKB-KW"/>
</dbReference>
<dbReference type="InterPro" id="IPR003770">
    <property type="entry name" value="MLTG-like"/>
</dbReference>
<comment type="caution">
    <text evidence="7">The sequence shown here is derived from an EMBL/GenBank/DDBJ whole genome shotgun (WGS) entry which is preliminary data.</text>
</comment>
<proteinExistence type="predicted"/>
<name>X0X9M4_9ZZZZ</name>
<evidence type="ECO:0000256" key="6">
    <source>
        <dbReference type="ARBA" id="ARBA00023316"/>
    </source>
</evidence>
<keyword evidence="2" id="KW-0812">Transmembrane</keyword>
<dbReference type="AlphaFoldDB" id="X0X9M4"/>
<keyword evidence="3" id="KW-1133">Transmembrane helix</keyword>
<dbReference type="PANTHER" id="PTHR30518">
    <property type="entry name" value="ENDOLYTIC MUREIN TRANSGLYCOSYLASE"/>
    <property type="match status" value="1"/>
</dbReference>
<keyword evidence="6" id="KW-0961">Cell wall biogenesis/degradation</keyword>
<sequence>DTYRLPADASAGDLIRTMLFTFGQRVTQEIRQAIAGQGLTLHGAVTLASIVEREARLPDERPIIASVFLNRLVQGIKLEADPTVQYAIGYQEATGEWWKRPLLYADLEIDSPYNTYRYAGLPPGPIANPGLSSIEAVAYPAETGYLFFVLDCTAEQAGRHVFAETFEEHQANVDRCR</sequence>
<dbReference type="GO" id="GO:0016829">
    <property type="term" value="F:lyase activity"/>
    <property type="evidence" value="ECO:0007669"/>
    <property type="project" value="UniProtKB-KW"/>
</dbReference>
<evidence type="ECO:0000256" key="5">
    <source>
        <dbReference type="ARBA" id="ARBA00023239"/>
    </source>
</evidence>
<keyword evidence="1" id="KW-1003">Cell membrane</keyword>
<evidence type="ECO:0000256" key="2">
    <source>
        <dbReference type="ARBA" id="ARBA00022692"/>
    </source>
</evidence>
<evidence type="ECO:0000256" key="4">
    <source>
        <dbReference type="ARBA" id="ARBA00023136"/>
    </source>
</evidence>
<dbReference type="Gene3D" id="3.30.160.60">
    <property type="entry name" value="Classic Zinc Finger"/>
    <property type="match status" value="1"/>
</dbReference>